<name>A0ACC3KBA0_EUCGR</name>
<evidence type="ECO:0000313" key="1">
    <source>
        <dbReference type="EMBL" id="KAK3423651.1"/>
    </source>
</evidence>
<accession>A0ACC3KBA0</accession>
<dbReference type="EMBL" id="CM064440">
    <property type="protein sequence ID" value="KAK3423651.1"/>
    <property type="molecule type" value="Genomic_DNA"/>
</dbReference>
<evidence type="ECO:0000313" key="2">
    <source>
        <dbReference type="Proteomes" id="UP000030711"/>
    </source>
</evidence>
<gene>
    <name evidence="1" type="ORF">EUGRSUZ_F00502</name>
</gene>
<reference evidence="1 2" key="1">
    <citation type="journal article" date="2014" name="Nature">
        <title>The genome of Eucalyptus grandis.</title>
        <authorList>
            <person name="Myburg A.A."/>
            <person name="Grattapaglia D."/>
            <person name="Tuskan G.A."/>
            <person name="Hellsten U."/>
            <person name="Hayes R.D."/>
            <person name="Grimwood J."/>
            <person name="Jenkins J."/>
            <person name="Lindquist E."/>
            <person name="Tice H."/>
            <person name="Bauer D."/>
            <person name="Goodstein D.M."/>
            <person name="Dubchak I."/>
            <person name="Poliakov A."/>
            <person name="Mizrachi E."/>
            <person name="Kullan A.R."/>
            <person name="Hussey S.G."/>
            <person name="Pinard D."/>
            <person name="van der Merwe K."/>
            <person name="Singh P."/>
            <person name="van Jaarsveld I."/>
            <person name="Silva-Junior O.B."/>
            <person name="Togawa R.C."/>
            <person name="Pappas M.R."/>
            <person name="Faria D.A."/>
            <person name="Sansaloni C.P."/>
            <person name="Petroli C.D."/>
            <person name="Yang X."/>
            <person name="Ranjan P."/>
            <person name="Tschaplinski T.J."/>
            <person name="Ye C.Y."/>
            <person name="Li T."/>
            <person name="Sterck L."/>
            <person name="Vanneste K."/>
            <person name="Murat F."/>
            <person name="Soler M."/>
            <person name="Clemente H.S."/>
            <person name="Saidi N."/>
            <person name="Cassan-Wang H."/>
            <person name="Dunand C."/>
            <person name="Hefer C.A."/>
            <person name="Bornberg-Bauer E."/>
            <person name="Kersting A.R."/>
            <person name="Vining K."/>
            <person name="Amarasinghe V."/>
            <person name="Ranik M."/>
            <person name="Naithani S."/>
            <person name="Elser J."/>
            <person name="Boyd A.E."/>
            <person name="Liston A."/>
            <person name="Spatafora J.W."/>
            <person name="Dharmwardhana P."/>
            <person name="Raja R."/>
            <person name="Sullivan C."/>
            <person name="Romanel E."/>
            <person name="Alves-Ferreira M."/>
            <person name="Kulheim C."/>
            <person name="Foley W."/>
            <person name="Carocha V."/>
            <person name="Paiva J."/>
            <person name="Kudrna D."/>
            <person name="Brommonschenkel S.H."/>
            <person name="Pasquali G."/>
            <person name="Byrne M."/>
            <person name="Rigault P."/>
            <person name="Tibbits J."/>
            <person name="Spokevicius A."/>
            <person name="Jones R.C."/>
            <person name="Steane D.A."/>
            <person name="Vaillancourt R.E."/>
            <person name="Potts B.M."/>
            <person name="Joubert F."/>
            <person name="Barry K."/>
            <person name="Pappas G.J."/>
            <person name="Strauss S.H."/>
            <person name="Jaiswal P."/>
            <person name="Grima-Pettenati J."/>
            <person name="Salse J."/>
            <person name="Van de Peer Y."/>
            <person name="Rokhsar D.S."/>
            <person name="Schmutz J."/>
        </authorList>
    </citation>
    <scope>NUCLEOTIDE SEQUENCE [LARGE SCALE GENOMIC DNA]</scope>
    <source>
        <strain evidence="2">cv. BRASUZ1</strain>
        <tissue evidence="1">Leaf extractions</tissue>
    </source>
</reference>
<protein>
    <submittedName>
        <fullName evidence="1">Uncharacterized protein</fullName>
    </submittedName>
</protein>
<keyword evidence="2" id="KW-1185">Reference proteome</keyword>
<proteinExistence type="predicted"/>
<organism evidence="1 2">
    <name type="scientific">Eucalyptus grandis</name>
    <name type="common">Flooded gum</name>
    <dbReference type="NCBI Taxonomy" id="71139"/>
    <lineage>
        <taxon>Eukaryota</taxon>
        <taxon>Viridiplantae</taxon>
        <taxon>Streptophyta</taxon>
        <taxon>Embryophyta</taxon>
        <taxon>Tracheophyta</taxon>
        <taxon>Spermatophyta</taxon>
        <taxon>Magnoliopsida</taxon>
        <taxon>eudicotyledons</taxon>
        <taxon>Gunneridae</taxon>
        <taxon>Pentapetalae</taxon>
        <taxon>rosids</taxon>
        <taxon>malvids</taxon>
        <taxon>Myrtales</taxon>
        <taxon>Myrtaceae</taxon>
        <taxon>Myrtoideae</taxon>
        <taxon>Eucalypteae</taxon>
        <taxon>Eucalyptus</taxon>
    </lineage>
</organism>
<comment type="caution">
    <text evidence="1">The sequence shown here is derived from an EMBL/GenBank/DDBJ whole genome shotgun (WGS) entry which is preliminary data.</text>
</comment>
<dbReference type="Proteomes" id="UP000030711">
    <property type="component" value="Chromosome 6"/>
</dbReference>
<sequence>MALGREATQKLLKKSAAVEVGDGGNHEPLKDRLWSENKKIWNVAAPVIFTRFSTFGIYVISQSFIGHVGSTELAAYSLVFTVLLRFANGILGVRALGQADKIAEVAGEISLGLIPILLAFVISFTCQMFLQVQSKNMIIAYTSALSVVVHLCLAWLLIVKYKFGILGAMTSTILAYIGFRGGYHRIPNIGQLVFVICGGCRDTWKGISSLAFKDLWPVIKLSLSSGTMLCLELWYNTVLVLLTGNMENVEVSLDALAICLNVSGWEMMISFGFLAAASVRVSNELGRGSARSAKFSIMIVVLTSFAIGFVLFVFFLFFRGRLAYIFTESNEVADAVTDLFPLLAISILLNSIQLVLSGVAVGAGWQSIVAYVNIISYYLVGIPVGVALAYFLNMQVKGVWIGMLFGTFVQTVVLIVITCKTDWDKQVRRILPFSINF</sequence>